<dbReference type="Proteomes" id="UP001217485">
    <property type="component" value="Unassembled WGS sequence"/>
</dbReference>
<name>A0ABT5BY21_9BACT</name>
<comment type="caution">
    <text evidence="1">The sequence shown here is derived from an EMBL/GenBank/DDBJ whole genome shotgun (WGS) entry which is preliminary data.</text>
</comment>
<evidence type="ECO:0000313" key="2">
    <source>
        <dbReference type="Proteomes" id="UP001217485"/>
    </source>
</evidence>
<gene>
    <name evidence="1" type="ORF">POL72_14975</name>
</gene>
<dbReference type="EMBL" id="JAQNDK010000002">
    <property type="protein sequence ID" value="MDC0679044.1"/>
    <property type="molecule type" value="Genomic_DNA"/>
</dbReference>
<protein>
    <recommendedName>
        <fullName evidence="3">LysM domain-containing protein</fullName>
    </recommendedName>
</protein>
<proteinExistence type="predicted"/>
<reference evidence="1 2" key="1">
    <citation type="submission" date="2023-01" db="EMBL/GenBank/DDBJ databases">
        <title>Minimal conservation of predation-associated metabolite biosynthetic gene clusters underscores biosynthetic potential of Myxococcota including descriptions for ten novel species: Archangium lansinium sp. nov., Myxococcus landrumus sp. nov., Nannocystis bai.</title>
        <authorList>
            <person name="Ahearne A."/>
            <person name="Stevens C."/>
            <person name="Dowd S."/>
        </authorList>
    </citation>
    <scope>NUCLEOTIDE SEQUENCE [LARGE SCALE GENOMIC DNA]</scope>
    <source>
        <strain evidence="1 2">WIWO2</strain>
    </source>
</reference>
<sequence>MPLSIHSRYHGLPTVDVGGSVSLAQRPPAPERDYPDSLIHEIVGGETLDQLAKLYYGREDLWWRIADANPRRFAHAWGPGDKLVIPPIQVATRTAAR</sequence>
<accession>A0ABT5BY21</accession>
<keyword evidence="2" id="KW-1185">Reference proteome</keyword>
<organism evidence="1 2">
    <name type="scientific">Sorangium atrum</name>
    <dbReference type="NCBI Taxonomy" id="2995308"/>
    <lineage>
        <taxon>Bacteria</taxon>
        <taxon>Pseudomonadati</taxon>
        <taxon>Myxococcota</taxon>
        <taxon>Polyangia</taxon>
        <taxon>Polyangiales</taxon>
        <taxon>Polyangiaceae</taxon>
        <taxon>Sorangium</taxon>
    </lineage>
</organism>
<evidence type="ECO:0008006" key="3">
    <source>
        <dbReference type="Google" id="ProtNLM"/>
    </source>
</evidence>
<dbReference type="RefSeq" id="WP_272095979.1">
    <property type="nucleotide sequence ID" value="NZ_JAQNDK010000002.1"/>
</dbReference>
<evidence type="ECO:0000313" key="1">
    <source>
        <dbReference type="EMBL" id="MDC0679044.1"/>
    </source>
</evidence>